<evidence type="ECO:0000313" key="2">
    <source>
        <dbReference type="EMBL" id="UWZ57426.1"/>
    </source>
</evidence>
<dbReference type="OrthoDB" id="7949219at2"/>
<evidence type="ECO:0000259" key="1">
    <source>
        <dbReference type="Pfam" id="PF01872"/>
    </source>
</evidence>
<accession>A0A9Q9IKQ7</accession>
<dbReference type="PANTHER" id="PTHR38011:SF11">
    <property type="entry name" value="2,5-DIAMINO-6-RIBOSYLAMINO-4(3H)-PYRIMIDINONE 5'-PHOSPHATE REDUCTASE"/>
    <property type="match status" value="1"/>
</dbReference>
<dbReference type="InterPro" id="IPR050765">
    <property type="entry name" value="Riboflavin_Biosynth_HTPR"/>
</dbReference>
<organism evidence="2 3">
    <name type="scientific">Dactylosporangium aurantiacum</name>
    <dbReference type="NCBI Taxonomy" id="35754"/>
    <lineage>
        <taxon>Bacteria</taxon>
        <taxon>Bacillati</taxon>
        <taxon>Actinomycetota</taxon>
        <taxon>Actinomycetes</taxon>
        <taxon>Micromonosporales</taxon>
        <taxon>Micromonosporaceae</taxon>
        <taxon>Dactylosporangium</taxon>
    </lineage>
</organism>
<dbReference type="InterPro" id="IPR002734">
    <property type="entry name" value="RibDG_C"/>
</dbReference>
<dbReference type="Gene3D" id="3.40.430.10">
    <property type="entry name" value="Dihydrofolate Reductase, subunit A"/>
    <property type="match status" value="1"/>
</dbReference>
<dbReference type="KEGG" id="daur:Daura_15460"/>
<dbReference type="Pfam" id="PF01872">
    <property type="entry name" value="RibD_C"/>
    <property type="match status" value="1"/>
</dbReference>
<feature type="domain" description="Bacterial bifunctional deaminase-reductase C-terminal" evidence="1">
    <location>
        <begin position="3"/>
        <end position="179"/>
    </location>
</feature>
<dbReference type="AlphaFoldDB" id="A0A9Q9IKQ7"/>
<dbReference type="EMBL" id="CP073767">
    <property type="protein sequence ID" value="UWZ57426.1"/>
    <property type="molecule type" value="Genomic_DNA"/>
</dbReference>
<proteinExistence type="predicted"/>
<name>A0A9Q9IKQ7_9ACTN</name>
<dbReference type="InterPro" id="IPR024072">
    <property type="entry name" value="DHFR-like_dom_sf"/>
</dbReference>
<dbReference type="GO" id="GO:0009231">
    <property type="term" value="P:riboflavin biosynthetic process"/>
    <property type="evidence" value="ECO:0007669"/>
    <property type="project" value="InterPro"/>
</dbReference>
<dbReference type="Proteomes" id="UP001058003">
    <property type="component" value="Chromosome"/>
</dbReference>
<reference evidence="2" key="1">
    <citation type="submission" date="2021-04" db="EMBL/GenBank/DDBJ databases">
        <title>Dactylosporangium aurantiacum NRRL B-8018 full assembly.</title>
        <authorList>
            <person name="Hartkoorn R.C."/>
            <person name="Beaudoing E."/>
            <person name="Hot D."/>
        </authorList>
    </citation>
    <scope>NUCLEOTIDE SEQUENCE</scope>
    <source>
        <strain evidence="2">NRRL B-8018</strain>
    </source>
</reference>
<evidence type="ECO:0000313" key="3">
    <source>
        <dbReference type="Proteomes" id="UP001058003"/>
    </source>
</evidence>
<gene>
    <name evidence="2" type="ORF">Daura_15460</name>
</gene>
<dbReference type="SUPFAM" id="SSF53597">
    <property type="entry name" value="Dihydrofolate reductase-like"/>
    <property type="match status" value="1"/>
</dbReference>
<keyword evidence="3" id="KW-1185">Reference proteome</keyword>
<sequence length="188" mass="20646">MHKIIFMMSVSLDGYFETAGHSLAWQDISEELHTHFNEELAAAGGLLNGRVSYELMARFWPTADEDPAAPKVVADYARIWRDLPKVAYSRTLREAGWGTTVVREVVPAEVEALRSAAAGDLFIGGPGLLRTFERLGLVDEYRIYVHPTVIGGGNPLFAAGTALRLELTGTRAFANGVVLLRYRPAQAE</sequence>
<dbReference type="GO" id="GO:0008703">
    <property type="term" value="F:5-amino-6-(5-phosphoribosylamino)uracil reductase activity"/>
    <property type="evidence" value="ECO:0007669"/>
    <property type="project" value="InterPro"/>
</dbReference>
<dbReference type="PANTHER" id="PTHR38011">
    <property type="entry name" value="DIHYDROFOLATE REDUCTASE FAMILY PROTEIN (AFU_ORTHOLOGUE AFUA_8G06820)"/>
    <property type="match status" value="1"/>
</dbReference>
<protein>
    <submittedName>
        <fullName evidence="2">Dihydrofolate reductase family protein</fullName>
    </submittedName>
</protein>
<dbReference type="RefSeq" id="WP_033360302.1">
    <property type="nucleotide sequence ID" value="NZ_CP073767.1"/>
</dbReference>